<evidence type="ECO:0000256" key="3">
    <source>
        <dbReference type="ARBA" id="ARBA00022801"/>
    </source>
</evidence>
<dbReference type="Gene3D" id="2.30.40.10">
    <property type="entry name" value="Urease, subunit C, domain 1"/>
    <property type="match status" value="1"/>
</dbReference>
<dbReference type="InterPro" id="IPR003764">
    <property type="entry name" value="GlcNAc_6-P_deAcase"/>
</dbReference>
<evidence type="ECO:0000259" key="6">
    <source>
        <dbReference type="Pfam" id="PF01979"/>
    </source>
</evidence>
<evidence type="ECO:0000256" key="1">
    <source>
        <dbReference type="ARBA" id="ARBA00010716"/>
    </source>
</evidence>
<evidence type="ECO:0000256" key="4">
    <source>
        <dbReference type="ARBA" id="ARBA00023277"/>
    </source>
</evidence>
<dbReference type="CDD" id="cd00854">
    <property type="entry name" value="NagA"/>
    <property type="match status" value="1"/>
</dbReference>
<dbReference type="Proteomes" id="UP000004431">
    <property type="component" value="Unassembled WGS sequence"/>
</dbReference>
<dbReference type="PIRSF" id="PIRSF038994">
    <property type="entry name" value="NagA"/>
    <property type="match status" value="1"/>
</dbReference>
<dbReference type="EC" id="3.5.1.25" evidence="7"/>
<dbReference type="Pfam" id="PF01979">
    <property type="entry name" value="Amidohydro_1"/>
    <property type="match status" value="1"/>
</dbReference>
<proteinExistence type="inferred from homology"/>
<accession>A0ABN0AZT6</accession>
<evidence type="ECO:0000313" key="8">
    <source>
        <dbReference type="Proteomes" id="UP000004431"/>
    </source>
</evidence>
<comment type="caution">
    <text evidence="7">The sequence shown here is derived from an EMBL/GenBank/DDBJ whole genome shotgun (WGS) entry which is preliminary data.</text>
</comment>
<dbReference type="PANTHER" id="PTHR11113">
    <property type="entry name" value="N-ACETYLGLUCOSAMINE-6-PHOSPHATE DEACETYLASE"/>
    <property type="match status" value="1"/>
</dbReference>
<dbReference type="PANTHER" id="PTHR11113:SF14">
    <property type="entry name" value="N-ACETYLGLUCOSAMINE-6-PHOSPHATE DEACETYLASE"/>
    <property type="match status" value="1"/>
</dbReference>
<evidence type="ECO:0000256" key="5">
    <source>
        <dbReference type="PIRNR" id="PIRNR038994"/>
    </source>
</evidence>
<dbReference type="SUPFAM" id="SSF51556">
    <property type="entry name" value="Metallo-dependent hydrolases"/>
    <property type="match status" value="1"/>
</dbReference>
<gene>
    <name evidence="7" type="primary">nagA</name>
    <name evidence="7" type="ORF">HMPREF9248_0832</name>
</gene>
<dbReference type="Gene3D" id="3.20.20.140">
    <property type="entry name" value="Metal-dependent hydrolases"/>
    <property type="match status" value="1"/>
</dbReference>
<keyword evidence="4 5" id="KW-0119">Carbohydrate metabolism</keyword>
<dbReference type="SUPFAM" id="SSF51338">
    <property type="entry name" value="Composite domain of metallo-dependent hydrolases"/>
    <property type="match status" value="1"/>
</dbReference>
<dbReference type="EMBL" id="AEDQ01000021">
    <property type="protein sequence ID" value="EFL44046.1"/>
    <property type="molecule type" value="Genomic_DNA"/>
</dbReference>
<dbReference type="InterPro" id="IPR032466">
    <property type="entry name" value="Metal_Hydrolase"/>
</dbReference>
<comment type="similarity">
    <text evidence="1 5">Belongs to the metallo-dependent hydrolases superfamily. NagA family.</text>
</comment>
<dbReference type="GO" id="GO:0008448">
    <property type="term" value="F:N-acetylglucosamine-6-phosphate deacetylase activity"/>
    <property type="evidence" value="ECO:0007669"/>
    <property type="project" value="UniProtKB-EC"/>
</dbReference>
<keyword evidence="2" id="KW-0479">Metal-binding</keyword>
<keyword evidence="3 5" id="KW-0378">Hydrolase</keyword>
<protein>
    <submittedName>
        <fullName evidence="7">N-acetylglucosamine-6-phosphate deacetylase</fullName>
        <ecNumber evidence="7">3.5.1.25</ecNumber>
    </submittedName>
</protein>
<dbReference type="InterPro" id="IPR006680">
    <property type="entry name" value="Amidohydro-rel"/>
</dbReference>
<dbReference type="NCBIfam" id="TIGR00221">
    <property type="entry name" value="nagA"/>
    <property type="match status" value="1"/>
</dbReference>
<feature type="domain" description="Amidohydrolase-related" evidence="6">
    <location>
        <begin position="334"/>
        <end position="406"/>
    </location>
</feature>
<dbReference type="InterPro" id="IPR011059">
    <property type="entry name" value="Metal-dep_hydrolase_composite"/>
</dbReference>
<evidence type="ECO:0000256" key="2">
    <source>
        <dbReference type="ARBA" id="ARBA00022723"/>
    </source>
</evidence>
<sequence length="407" mass="43599">MHATCKLNAKKTQSEDAMYAIKAGHTVLSTHVARDGYVLIDNGTFAGFTHDKPLDMQIVDYSTKWVAPGYVDVHIHGFIGFDVMDAKASELADVSRALAQKGTTSWVPTTLTQTVPQIRTACAAVAEAEENQRNAAAEARNQAHIEGIFLEGPFFTEKHKGAQNPAHMINPSIDVLEDWQKAAHGLICRSGLAPERAGSVQYCCDATSIGVLCALGHSDATYEQGMACLDAGANSFIHVYNGMSGLHHRNPGLVGCAMSTCNTFGELICDGMHVNPAAIAAVVRAKGYEHVPLVTDCLRCGGMPEGDYMLGDFPIRMQDNLAHLILEDGSMGSIAGSVLTLQQAVKNLVTWNIVSAEQAIRMASEVSAKSSGIDDVCGSILPGRRADFNILDDDMTVCATYIEGKRI</sequence>
<name>A0ABN0AZT6_9ACTN</name>
<keyword evidence="8" id="KW-1185">Reference proteome</keyword>
<reference evidence="7 8" key="1">
    <citation type="submission" date="2010-08" db="EMBL/GenBank/DDBJ databases">
        <authorList>
            <person name="Durkin A.S."/>
            <person name="Madupu R."/>
            <person name="Torralba M."/>
            <person name="Gillis M."/>
            <person name="Methe B."/>
            <person name="Sutton G."/>
            <person name="Nelson K.E."/>
        </authorList>
    </citation>
    <scope>NUCLEOTIDE SEQUENCE [LARGE SCALE GENOMIC DNA]</scope>
    <source>
        <strain evidence="7 8">PB189-T1-4</strain>
    </source>
</reference>
<organism evidence="7 8">
    <name type="scientific">Fannyhessea vaginae PB189-T1-4</name>
    <dbReference type="NCBI Taxonomy" id="866774"/>
    <lineage>
        <taxon>Bacteria</taxon>
        <taxon>Bacillati</taxon>
        <taxon>Actinomycetota</taxon>
        <taxon>Coriobacteriia</taxon>
        <taxon>Coriobacteriales</taxon>
        <taxon>Atopobiaceae</taxon>
        <taxon>Fannyhessea</taxon>
    </lineage>
</organism>
<evidence type="ECO:0000313" key="7">
    <source>
        <dbReference type="EMBL" id="EFL44046.1"/>
    </source>
</evidence>